<evidence type="ECO:0000313" key="3">
    <source>
        <dbReference type="Proteomes" id="UP000310263"/>
    </source>
</evidence>
<dbReference type="RefSeq" id="WP_136012267.1">
    <property type="nucleotide sequence ID" value="NZ_SRYE01000002.1"/>
</dbReference>
<feature type="transmembrane region" description="Helical" evidence="1">
    <location>
        <begin position="146"/>
        <end position="173"/>
    </location>
</feature>
<organism evidence="2 3">
    <name type="scientific">Muricaecibacterium torontonense</name>
    <dbReference type="NCBI Taxonomy" id="3032871"/>
    <lineage>
        <taxon>Bacteria</taxon>
        <taxon>Bacillati</taxon>
        <taxon>Actinomycetota</taxon>
        <taxon>Coriobacteriia</taxon>
        <taxon>Coriobacteriales</taxon>
        <taxon>Atopobiaceae</taxon>
        <taxon>Muricaecibacterium</taxon>
    </lineage>
</organism>
<feature type="transmembrane region" description="Helical" evidence="1">
    <location>
        <begin position="106"/>
        <end position="126"/>
    </location>
</feature>
<proteinExistence type="predicted"/>
<protein>
    <submittedName>
        <fullName evidence="2">Uncharacterized protein</fullName>
    </submittedName>
</protein>
<name>A0A4S2F2F8_9ACTN</name>
<feature type="transmembrane region" description="Helical" evidence="1">
    <location>
        <begin position="67"/>
        <end position="85"/>
    </location>
</feature>
<dbReference type="InterPro" id="IPR010540">
    <property type="entry name" value="CmpB_TMEM229"/>
</dbReference>
<dbReference type="OrthoDB" id="3197222at2"/>
<evidence type="ECO:0000313" key="2">
    <source>
        <dbReference type="EMBL" id="TGY62537.1"/>
    </source>
</evidence>
<comment type="caution">
    <text evidence="2">The sequence shown here is derived from an EMBL/GenBank/DDBJ whole genome shotgun (WGS) entry which is preliminary data.</text>
</comment>
<keyword evidence="3" id="KW-1185">Reference proteome</keyword>
<keyword evidence="1" id="KW-1133">Transmembrane helix</keyword>
<accession>A0A4S2F2F8</accession>
<keyword evidence="1" id="KW-0812">Transmembrane</keyword>
<keyword evidence="1" id="KW-0472">Membrane</keyword>
<reference evidence="2 3" key="1">
    <citation type="submission" date="2019-04" db="EMBL/GenBank/DDBJ databases">
        <title>Microbes associate with the intestines of laboratory mice.</title>
        <authorList>
            <person name="Navarre W."/>
            <person name="Wong E."/>
            <person name="Huang K."/>
            <person name="Tropini C."/>
            <person name="Ng K."/>
            <person name="Yu B."/>
        </authorList>
    </citation>
    <scope>NUCLEOTIDE SEQUENCE [LARGE SCALE GENOMIC DNA]</scope>
    <source>
        <strain evidence="2 3">NM07_P-09</strain>
    </source>
</reference>
<dbReference type="AlphaFoldDB" id="A0A4S2F2F8"/>
<dbReference type="Pfam" id="PF06541">
    <property type="entry name" value="ABC_trans_CmpB"/>
    <property type="match status" value="1"/>
</dbReference>
<feature type="transmembrane region" description="Helical" evidence="1">
    <location>
        <begin position="185"/>
        <end position="205"/>
    </location>
</feature>
<feature type="transmembrane region" description="Helical" evidence="1">
    <location>
        <begin position="27"/>
        <end position="47"/>
    </location>
</feature>
<sequence>MSTMISRILRKEEIGCFAPFTWKFWRALFIMFFITCLLGHWLEIPYVNFMSQFGIVSDDYAALIDPWYVPYWVYGIGAVVMTWIIEPIKESVIEHRKTPWGALLETFLITVVLAAILETGIGLIINQPDAAGEFPFWDNSQLPLNILGQGWLVNDLVIGVVAMVYVWILYPVVYRWLEARQPWMANLILAVCAIGLIACCIVSYAI</sequence>
<evidence type="ECO:0000256" key="1">
    <source>
        <dbReference type="SAM" id="Phobius"/>
    </source>
</evidence>
<gene>
    <name evidence="2" type="ORF">E5334_03735</name>
</gene>
<dbReference type="EMBL" id="SRYE01000002">
    <property type="protein sequence ID" value="TGY62537.1"/>
    <property type="molecule type" value="Genomic_DNA"/>
</dbReference>
<dbReference type="Proteomes" id="UP000310263">
    <property type="component" value="Unassembled WGS sequence"/>
</dbReference>